<proteinExistence type="predicted"/>
<evidence type="ECO:0000313" key="3">
    <source>
        <dbReference type="Proteomes" id="UP000176222"/>
    </source>
</evidence>
<evidence type="ECO:0000313" key="2">
    <source>
        <dbReference type="EMBL" id="OHA58358.1"/>
    </source>
</evidence>
<evidence type="ECO:0000256" key="1">
    <source>
        <dbReference type="SAM" id="Phobius"/>
    </source>
</evidence>
<organism evidence="2 3">
    <name type="scientific">Candidatus Vogelbacteria bacterium RIFOXYB1_FULL_42_16</name>
    <dbReference type="NCBI Taxonomy" id="1802436"/>
    <lineage>
        <taxon>Bacteria</taxon>
        <taxon>Candidatus Vogeliibacteriota</taxon>
    </lineage>
</organism>
<name>A0A1G2QD44_9BACT</name>
<dbReference type="EMBL" id="MHTH01000010">
    <property type="protein sequence ID" value="OHA58358.1"/>
    <property type="molecule type" value="Genomic_DNA"/>
</dbReference>
<protein>
    <recommendedName>
        <fullName evidence="4">Prepilin-type N-terminal cleavage/methylation domain-containing protein</fullName>
    </recommendedName>
</protein>
<comment type="caution">
    <text evidence="2">The sequence shown here is derived from an EMBL/GenBank/DDBJ whole genome shotgun (WGS) entry which is preliminary data.</text>
</comment>
<dbReference type="InterPro" id="IPR012902">
    <property type="entry name" value="N_methyl_site"/>
</dbReference>
<reference evidence="2 3" key="1">
    <citation type="journal article" date="2016" name="Nat. Commun.">
        <title>Thousands of microbial genomes shed light on interconnected biogeochemical processes in an aquifer system.</title>
        <authorList>
            <person name="Anantharaman K."/>
            <person name="Brown C.T."/>
            <person name="Hug L.A."/>
            <person name="Sharon I."/>
            <person name="Castelle C.J."/>
            <person name="Probst A.J."/>
            <person name="Thomas B.C."/>
            <person name="Singh A."/>
            <person name="Wilkins M.J."/>
            <person name="Karaoz U."/>
            <person name="Brodie E.L."/>
            <person name="Williams K.H."/>
            <person name="Hubbard S.S."/>
            <person name="Banfield J.F."/>
        </authorList>
    </citation>
    <scope>NUCLEOTIDE SEQUENCE [LARGE SCALE GENOMIC DNA]</scope>
</reference>
<dbReference type="STRING" id="1802436.A2370_01435"/>
<keyword evidence="1" id="KW-0472">Membrane</keyword>
<dbReference type="Pfam" id="PF07963">
    <property type="entry name" value="N_methyl"/>
    <property type="match status" value="1"/>
</dbReference>
<gene>
    <name evidence="2" type="ORF">A2370_01435</name>
</gene>
<keyword evidence="1" id="KW-0812">Transmembrane</keyword>
<evidence type="ECO:0008006" key="4">
    <source>
        <dbReference type="Google" id="ProtNLM"/>
    </source>
</evidence>
<dbReference type="AlphaFoldDB" id="A0A1G2QD44"/>
<accession>A0A1G2QD44</accession>
<dbReference type="Proteomes" id="UP000176222">
    <property type="component" value="Unassembled WGS sequence"/>
</dbReference>
<feature type="transmembrane region" description="Helical" evidence="1">
    <location>
        <begin position="21"/>
        <end position="47"/>
    </location>
</feature>
<sequence length="202" mass="22516">MFYPIFNKQKKTNRSKLSLARGFTIIEALVAIVILLIAILGPLAMLASAISDSHFARNQVVATFLSQEGLEMALPYFQKEIVDGSMQDRCGTVDNYCIIDIKQNKITIEESTDPALYITDDSPKKYVSIINKGEGDAKTIFSRKIWFNLVSVNDPDLANTIADPDVKGEAFIGLKITSQVTWSYRGVSKTAQSSIIYYEPFE</sequence>
<keyword evidence="1" id="KW-1133">Transmembrane helix</keyword>